<dbReference type="Gene3D" id="3.55.50.30">
    <property type="match status" value="1"/>
</dbReference>
<dbReference type="PIRSF" id="PIRSF018266">
    <property type="entry name" value="FecR"/>
    <property type="match status" value="1"/>
</dbReference>
<dbReference type="InterPro" id="IPR012373">
    <property type="entry name" value="Ferrdict_sens_TM"/>
</dbReference>
<keyword evidence="1" id="KW-0812">Transmembrane</keyword>
<dbReference type="RefSeq" id="WP_222991480.1">
    <property type="nucleotide sequence ID" value="NZ_JAINVV010000009.1"/>
</dbReference>
<feature type="domain" description="FecR protein" evidence="2">
    <location>
        <begin position="85"/>
        <end position="176"/>
    </location>
</feature>
<dbReference type="Pfam" id="PF04773">
    <property type="entry name" value="FecR"/>
    <property type="match status" value="1"/>
</dbReference>
<gene>
    <name evidence="3" type="ORF">K7G82_18830</name>
</gene>
<dbReference type="PANTHER" id="PTHR30273">
    <property type="entry name" value="PERIPLASMIC SIGNAL SENSOR AND SIGMA FACTOR ACTIVATOR FECR-RELATED"/>
    <property type="match status" value="1"/>
</dbReference>
<reference evidence="3 4" key="1">
    <citation type="submission" date="2021-08" db="EMBL/GenBank/DDBJ databases">
        <authorList>
            <person name="Tuo L."/>
        </authorList>
    </citation>
    <scope>NUCLEOTIDE SEQUENCE [LARGE SCALE GENOMIC DNA]</scope>
    <source>
        <strain evidence="3 4">JCM 31229</strain>
    </source>
</reference>
<evidence type="ECO:0000313" key="3">
    <source>
        <dbReference type="EMBL" id="MBY8824367.1"/>
    </source>
</evidence>
<keyword evidence="4" id="KW-1185">Reference proteome</keyword>
<proteinExistence type="predicted"/>
<feature type="transmembrane region" description="Helical" evidence="1">
    <location>
        <begin position="54"/>
        <end position="71"/>
    </location>
</feature>
<protein>
    <submittedName>
        <fullName evidence="3">FecR domain-containing protein</fullName>
    </submittedName>
</protein>
<sequence>MNGGSFDKAGFDAWLAADPRRKPLFDTMWRRIMGADIDQALHDYGRRRRSRKRLAAGAAACMLFLSAAYQARPAIELFLAPSHNYAAADGVIREVRLDDGTRLTLAGGAEVQVRYTRHEREVTLMRGTIFADVRRDETRVFRVEAGDGEITVLGTRFEVALKPDMVRTAVEHGTVRFGRDRWFGTPLELGADQAASLTPDGLSRDAGGPHRVARWRAEWAEYENATLGQVIADLESVSPVPIIIDGALAERRVNGRIRLTDPLRQVRNLSVVHEFKVSENGNAITLSQ</sequence>
<keyword evidence="1" id="KW-1133">Transmembrane helix</keyword>
<keyword evidence="1" id="KW-0472">Membrane</keyword>
<comment type="caution">
    <text evidence="3">The sequence shown here is derived from an EMBL/GenBank/DDBJ whole genome shotgun (WGS) entry which is preliminary data.</text>
</comment>
<evidence type="ECO:0000256" key="1">
    <source>
        <dbReference type="SAM" id="Phobius"/>
    </source>
</evidence>
<dbReference type="Proteomes" id="UP000706039">
    <property type="component" value="Unassembled WGS sequence"/>
</dbReference>
<accession>A0ABS7PSP9</accession>
<name>A0ABS7PSP9_9SPHN</name>
<organism evidence="3 4">
    <name type="scientific">Sphingomonas colocasiae</name>
    <dbReference type="NCBI Taxonomy" id="1848973"/>
    <lineage>
        <taxon>Bacteria</taxon>
        <taxon>Pseudomonadati</taxon>
        <taxon>Pseudomonadota</taxon>
        <taxon>Alphaproteobacteria</taxon>
        <taxon>Sphingomonadales</taxon>
        <taxon>Sphingomonadaceae</taxon>
        <taxon>Sphingomonas</taxon>
    </lineage>
</organism>
<dbReference type="EMBL" id="JAINVV010000009">
    <property type="protein sequence ID" value="MBY8824367.1"/>
    <property type="molecule type" value="Genomic_DNA"/>
</dbReference>
<dbReference type="PANTHER" id="PTHR30273:SF2">
    <property type="entry name" value="PROTEIN FECR"/>
    <property type="match status" value="1"/>
</dbReference>
<dbReference type="InterPro" id="IPR006860">
    <property type="entry name" value="FecR"/>
</dbReference>
<dbReference type="Gene3D" id="2.60.120.1440">
    <property type="match status" value="1"/>
</dbReference>
<evidence type="ECO:0000259" key="2">
    <source>
        <dbReference type="Pfam" id="PF04773"/>
    </source>
</evidence>
<evidence type="ECO:0000313" key="4">
    <source>
        <dbReference type="Proteomes" id="UP000706039"/>
    </source>
</evidence>